<keyword evidence="2" id="KW-0479">Metal-binding</keyword>
<dbReference type="NCBIfam" id="TIGR00069">
    <property type="entry name" value="hisD"/>
    <property type="match status" value="1"/>
</dbReference>
<dbReference type="PANTHER" id="PTHR21256">
    <property type="entry name" value="HISTIDINOL DEHYDROGENASE HDH"/>
    <property type="match status" value="1"/>
</dbReference>
<dbReference type="GO" id="GO:0005829">
    <property type="term" value="C:cytosol"/>
    <property type="evidence" value="ECO:0007669"/>
    <property type="project" value="TreeGrafter"/>
</dbReference>
<evidence type="ECO:0000256" key="1">
    <source>
        <dbReference type="ARBA" id="ARBA00001947"/>
    </source>
</evidence>
<reference evidence="5" key="1">
    <citation type="journal article" date="2013" name="Environ. Microbiol.">
        <title>Microbiota from the distal guts of lean and obese adolescents exhibit partial functional redundancy besides clear differences in community structure.</title>
        <authorList>
            <person name="Ferrer M."/>
            <person name="Ruiz A."/>
            <person name="Lanza F."/>
            <person name="Haange S.B."/>
            <person name="Oberbach A."/>
            <person name="Till H."/>
            <person name="Bargiela R."/>
            <person name="Campoy C."/>
            <person name="Segura M.T."/>
            <person name="Richter M."/>
            <person name="von Bergen M."/>
            <person name="Seifert J."/>
            <person name="Suarez A."/>
        </authorList>
    </citation>
    <scope>NUCLEOTIDE SEQUENCE</scope>
</reference>
<organism evidence="5">
    <name type="scientific">human gut metagenome</name>
    <dbReference type="NCBI Taxonomy" id="408170"/>
    <lineage>
        <taxon>unclassified sequences</taxon>
        <taxon>metagenomes</taxon>
        <taxon>organismal metagenomes</taxon>
    </lineage>
</organism>
<comment type="cofactor">
    <cofactor evidence="1">
        <name>Zn(2+)</name>
        <dbReference type="ChEBI" id="CHEBI:29105"/>
    </cofactor>
</comment>
<proteinExistence type="predicted"/>
<dbReference type="PANTHER" id="PTHR21256:SF2">
    <property type="entry name" value="HISTIDINE BIOSYNTHESIS TRIFUNCTIONAL PROTEIN"/>
    <property type="match status" value="1"/>
</dbReference>
<dbReference type="SUPFAM" id="SSF53720">
    <property type="entry name" value="ALDH-like"/>
    <property type="match status" value="1"/>
</dbReference>
<gene>
    <name evidence="5" type="ORF">OBE_12370</name>
</gene>
<dbReference type="GO" id="GO:0051287">
    <property type="term" value="F:NAD binding"/>
    <property type="evidence" value="ECO:0007669"/>
    <property type="project" value="InterPro"/>
</dbReference>
<dbReference type="PRINTS" id="PR00083">
    <property type="entry name" value="HOLDHDRGNASE"/>
</dbReference>
<dbReference type="GO" id="GO:0004399">
    <property type="term" value="F:histidinol dehydrogenase activity"/>
    <property type="evidence" value="ECO:0007669"/>
    <property type="project" value="TreeGrafter"/>
</dbReference>
<evidence type="ECO:0000256" key="3">
    <source>
        <dbReference type="ARBA" id="ARBA00022833"/>
    </source>
</evidence>
<accession>K1RZ95</accession>
<dbReference type="InterPro" id="IPR001692">
    <property type="entry name" value="Histidinol_DH_CS"/>
</dbReference>
<dbReference type="InterPro" id="IPR012131">
    <property type="entry name" value="Hstdl_DH"/>
</dbReference>
<protein>
    <submittedName>
        <fullName evidence="5">Histidinol dehydrogenase</fullName>
    </submittedName>
</protein>
<dbReference type="PROSITE" id="PS00611">
    <property type="entry name" value="HISOL_DEHYDROGENASE"/>
    <property type="match status" value="1"/>
</dbReference>
<dbReference type="Gene3D" id="3.40.50.1980">
    <property type="entry name" value="Nitrogenase molybdenum iron protein domain"/>
    <property type="match status" value="1"/>
</dbReference>
<dbReference type="GO" id="GO:0000105">
    <property type="term" value="P:L-histidine biosynthetic process"/>
    <property type="evidence" value="ECO:0007669"/>
    <property type="project" value="TreeGrafter"/>
</dbReference>
<dbReference type="EMBL" id="AJWZ01008519">
    <property type="protein sequence ID" value="EKC53882.1"/>
    <property type="molecule type" value="Genomic_DNA"/>
</dbReference>
<evidence type="ECO:0000256" key="2">
    <source>
        <dbReference type="ARBA" id="ARBA00022723"/>
    </source>
</evidence>
<dbReference type="GO" id="GO:0046872">
    <property type="term" value="F:metal ion binding"/>
    <property type="evidence" value="ECO:0007669"/>
    <property type="project" value="UniProtKB-KW"/>
</dbReference>
<sequence>IPAKVAGVDEIIMTTPPGKDGKVNPGTLVAADIAGVDTIYKVGGAQAIAAMAFGTQSVPKVDKITGPGNIFVALAKKAVYGYVSIDSIAGPSEILVLADETATPRYVAADLLSQAEHDELASAILITTSRELAEKVSEEVDGFVKVLERAPIIQKSLDNYGYILLADNMED</sequence>
<dbReference type="AlphaFoldDB" id="K1RZ95"/>
<evidence type="ECO:0000313" key="5">
    <source>
        <dbReference type="EMBL" id="EKC53882.1"/>
    </source>
</evidence>
<feature type="non-terminal residue" evidence="5">
    <location>
        <position position="1"/>
    </location>
</feature>
<dbReference type="Pfam" id="PF00815">
    <property type="entry name" value="Histidinol_dh"/>
    <property type="match status" value="1"/>
</dbReference>
<keyword evidence="4" id="KW-0560">Oxidoreductase</keyword>
<comment type="caution">
    <text evidence="5">The sequence shown here is derived from an EMBL/GenBank/DDBJ whole genome shotgun (WGS) entry which is preliminary data.</text>
</comment>
<name>K1RZ95_9ZZZZ</name>
<dbReference type="InterPro" id="IPR016161">
    <property type="entry name" value="Ald_DH/histidinol_DH"/>
</dbReference>
<feature type="non-terminal residue" evidence="5">
    <location>
        <position position="171"/>
    </location>
</feature>
<keyword evidence="3" id="KW-0862">Zinc</keyword>
<evidence type="ECO:0000256" key="4">
    <source>
        <dbReference type="ARBA" id="ARBA00023002"/>
    </source>
</evidence>